<dbReference type="AlphaFoldDB" id="A0A449B9P5"/>
<dbReference type="EMBL" id="LR215043">
    <property type="protein sequence ID" value="VEU77887.1"/>
    <property type="molecule type" value="Genomic_DNA"/>
</dbReference>
<evidence type="ECO:0000256" key="3">
    <source>
        <dbReference type="ARBA" id="ARBA00022840"/>
    </source>
</evidence>
<dbReference type="Pfam" id="PF00005">
    <property type="entry name" value="ABC_tran"/>
    <property type="match status" value="1"/>
</dbReference>
<keyword evidence="2" id="KW-0547">Nucleotide-binding</keyword>
<reference evidence="5 6" key="1">
    <citation type="submission" date="2019-01" db="EMBL/GenBank/DDBJ databases">
        <authorList>
            <consortium name="Pathogen Informatics"/>
        </authorList>
    </citation>
    <scope>NUCLEOTIDE SEQUENCE [LARGE SCALE GENOMIC DNA]</scope>
    <source>
        <strain evidence="5 6">NCTC10184</strain>
    </source>
</reference>
<proteinExistence type="predicted"/>
<keyword evidence="6" id="KW-1185">Reference proteome</keyword>
<evidence type="ECO:0000256" key="1">
    <source>
        <dbReference type="ARBA" id="ARBA00022448"/>
    </source>
</evidence>
<sequence>MTTIKLENLTLKYANDQDNIVENINVTFRPGEMVAIIGASGVGKSTLFKALVRQLQPATGKVIIFDQDINQIQRKVWANTLKHIGFLTQKPNLIVTDTVMQNILRSVNDYENWFFKLINFVTIQQRKKILSILDKLGMIDKTFFRISELSGGQQQRVEIAKLLFRQSKIILADEPTSSLDFNTATEVLNTLNTLKTEQQLTILVNIHDLSLINSHFDRVLGLKNKQIVLDAPIDKITQQDLESVLN</sequence>
<gene>
    <name evidence="5" type="primary">yusV</name>
    <name evidence="5" type="ORF">NCTC10184_00100</name>
</gene>
<keyword evidence="3 5" id="KW-0067">ATP-binding</keyword>
<evidence type="ECO:0000256" key="2">
    <source>
        <dbReference type="ARBA" id="ARBA00022741"/>
    </source>
</evidence>
<dbReference type="InterPro" id="IPR003439">
    <property type="entry name" value="ABC_transporter-like_ATP-bd"/>
</dbReference>
<evidence type="ECO:0000313" key="5">
    <source>
        <dbReference type="EMBL" id="VEU77887.1"/>
    </source>
</evidence>
<evidence type="ECO:0000313" key="6">
    <source>
        <dbReference type="Proteomes" id="UP000290876"/>
    </source>
</evidence>
<name>A0A449B9P5_9BACT</name>
<dbReference type="InterPro" id="IPR003593">
    <property type="entry name" value="AAA+_ATPase"/>
</dbReference>
<organism evidence="5 6">
    <name type="scientific">Mycoplasmopsis columbinasalis</name>
    <dbReference type="NCBI Taxonomy" id="114880"/>
    <lineage>
        <taxon>Bacteria</taxon>
        <taxon>Bacillati</taxon>
        <taxon>Mycoplasmatota</taxon>
        <taxon>Mycoplasmoidales</taxon>
        <taxon>Metamycoplasmataceae</taxon>
        <taxon>Mycoplasmopsis</taxon>
    </lineage>
</organism>
<dbReference type="Gene3D" id="3.40.50.300">
    <property type="entry name" value="P-loop containing nucleotide triphosphate hydrolases"/>
    <property type="match status" value="1"/>
</dbReference>
<dbReference type="Proteomes" id="UP000290876">
    <property type="component" value="Chromosome"/>
</dbReference>
<feature type="domain" description="ABC transporter" evidence="4">
    <location>
        <begin position="4"/>
        <end position="246"/>
    </location>
</feature>
<dbReference type="KEGG" id="mcob:NCTC10184_00100"/>
<evidence type="ECO:0000259" key="4">
    <source>
        <dbReference type="PROSITE" id="PS50893"/>
    </source>
</evidence>
<dbReference type="GO" id="GO:0016887">
    <property type="term" value="F:ATP hydrolysis activity"/>
    <property type="evidence" value="ECO:0007669"/>
    <property type="project" value="InterPro"/>
</dbReference>
<dbReference type="SMART" id="SM00382">
    <property type="entry name" value="AAA"/>
    <property type="match status" value="1"/>
</dbReference>
<dbReference type="PROSITE" id="PS00211">
    <property type="entry name" value="ABC_TRANSPORTER_1"/>
    <property type="match status" value="1"/>
</dbReference>
<accession>A0A449B9P5</accession>
<dbReference type="PANTHER" id="PTHR42734">
    <property type="entry name" value="METAL TRANSPORT SYSTEM ATP-BINDING PROTEIN TM_0124-RELATED"/>
    <property type="match status" value="1"/>
</dbReference>
<keyword evidence="1" id="KW-0813">Transport</keyword>
<dbReference type="InterPro" id="IPR050153">
    <property type="entry name" value="Metal_Ion_Import_ABC"/>
</dbReference>
<dbReference type="RefSeq" id="WP_223211672.1">
    <property type="nucleotide sequence ID" value="NZ_LR215043.1"/>
</dbReference>
<dbReference type="PROSITE" id="PS50893">
    <property type="entry name" value="ABC_TRANSPORTER_2"/>
    <property type="match status" value="1"/>
</dbReference>
<protein>
    <submittedName>
        <fullName evidence="5">ABC transporter ATP-binding protein</fullName>
    </submittedName>
</protein>
<dbReference type="SUPFAM" id="SSF52540">
    <property type="entry name" value="P-loop containing nucleoside triphosphate hydrolases"/>
    <property type="match status" value="1"/>
</dbReference>
<dbReference type="InterPro" id="IPR027417">
    <property type="entry name" value="P-loop_NTPase"/>
</dbReference>
<dbReference type="InterPro" id="IPR017871">
    <property type="entry name" value="ABC_transporter-like_CS"/>
</dbReference>
<dbReference type="GO" id="GO:0005524">
    <property type="term" value="F:ATP binding"/>
    <property type="evidence" value="ECO:0007669"/>
    <property type="project" value="UniProtKB-KW"/>
</dbReference>